<dbReference type="AlphaFoldDB" id="A0A1Y0I8B7"/>
<name>A0A1Y0I8B7_9GAMM</name>
<proteinExistence type="predicted"/>
<evidence type="ECO:0000313" key="1">
    <source>
        <dbReference type="EMBL" id="ARU56757.1"/>
    </source>
</evidence>
<dbReference type="KEGG" id="ome:OLMES_2707"/>
<accession>A0A1Y0I8B7</accession>
<dbReference type="Proteomes" id="UP000196027">
    <property type="component" value="Chromosome"/>
</dbReference>
<organism evidence="1 2">
    <name type="scientific">Oleiphilus messinensis</name>
    <dbReference type="NCBI Taxonomy" id="141451"/>
    <lineage>
        <taxon>Bacteria</taxon>
        <taxon>Pseudomonadati</taxon>
        <taxon>Pseudomonadota</taxon>
        <taxon>Gammaproteobacteria</taxon>
        <taxon>Oceanospirillales</taxon>
        <taxon>Oleiphilaceae</taxon>
        <taxon>Oleiphilus</taxon>
    </lineage>
</organism>
<protein>
    <submittedName>
        <fullName evidence="1">Uncharacterized protein</fullName>
    </submittedName>
</protein>
<gene>
    <name evidence="1" type="ORF">OLMES_2707</name>
</gene>
<reference evidence="1 2" key="1">
    <citation type="submission" date="2017-05" db="EMBL/GenBank/DDBJ databases">
        <title>Genomic insights into alkan degradation activity of Oleiphilus messinensis.</title>
        <authorList>
            <person name="Kozyavkin S.A."/>
            <person name="Slesarev A.I."/>
            <person name="Golyshin P.N."/>
            <person name="Korzhenkov A."/>
            <person name="Golyshina O.N."/>
            <person name="Toshchakov S.V."/>
        </authorList>
    </citation>
    <scope>NUCLEOTIDE SEQUENCE [LARGE SCALE GENOMIC DNA]</scope>
    <source>
        <strain evidence="1 2">ME102</strain>
    </source>
</reference>
<dbReference type="EMBL" id="CP021425">
    <property type="protein sequence ID" value="ARU56757.1"/>
    <property type="molecule type" value="Genomic_DNA"/>
</dbReference>
<evidence type="ECO:0000313" key="2">
    <source>
        <dbReference type="Proteomes" id="UP000196027"/>
    </source>
</evidence>
<sequence length="272" mass="31757">MLNELCYQFGLVEIVMGMPVFSRRTIYIVMNEDVRMTHGTGKLNFHSINSHRCFQSILALILLIVSGCTEHQSETKPEYLEKTIYGYNDRHYEIGIKIPQRYLQSSRRFAQYTKTVYFYFDFDTLEATTGRTSDSQDKAIEVGITHNIWKSNDDYSTDKIKIHLTKVREFGNQLQLYKRFTCGLKEYDAQKFEMLGCRSVSSADRFFPVNAKQTKVIWITCIKSCIATAFYKKVGIKITFNRELLNEWEHIVNKTFSLLDTFVSVKKGKVEK</sequence>
<keyword evidence="2" id="KW-1185">Reference proteome</keyword>